<feature type="transmembrane region" description="Helical" evidence="1">
    <location>
        <begin position="106"/>
        <end position="127"/>
    </location>
</feature>
<name>A0ABN9YY45_9LACO</name>
<dbReference type="EMBL" id="CAUZLR010000011">
    <property type="protein sequence ID" value="CAK1252805.1"/>
    <property type="molecule type" value="Genomic_DNA"/>
</dbReference>
<organism evidence="2 3">
    <name type="scientific">Fructobacillus fructosus</name>
    <dbReference type="NCBI Taxonomy" id="1631"/>
    <lineage>
        <taxon>Bacteria</taxon>
        <taxon>Bacillati</taxon>
        <taxon>Bacillota</taxon>
        <taxon>Bacilli</taxon>
        <taxon>Lactobacillales</taxon>
        <taxon>Lactobacillaceae</taxon>
        <taxon>Fructobacillus</taxon>
    </lineage>
</organism>
<evidence type="ECO:0000313" key="3">
    <source>
        <dbReference type="Proteomes" id="UP001314261"/>
    </source>
</evidence>
<feature type="transmembrane region" description="Helical" evidence="1">
    <location>
        <begin position="165"/>
        <end position="187"/>
    </location>
</feature>
<feature type="transmembrane region" description="Helical" evidence="1">
    <location>
        <begin position="241"/>
        <end position="266"/>
    </location>
</feature>
<gene>
    <name evidence="2" type="ORF">R54839_PPFHFPJH_01475</name>
</gene>
<proteinExistence type="predicted"/>
<keyword evidence="1" id="KW-0472">Membrane</keyword>
<keyword evidence="3" id="KW-1185">Reference proteome</keyword>
<reference evidence="2 3" key="1">
    <citation type="submission" date="2023-10" db="EMBL/GenBank/DDBJ databases">
        <authorList>
            <person name="Botero Cardona J."/>
        </authorList>
    </citation>
    <scope>NUCLEOTIDE SEQUENCE [LARGE SCALE GENOMIC DNA]</scope>
    <source>
        <strain evidence="2 3">R-54839</strain>
    </source>
</reference>
<comment type="caution">
    <text evidence="2">The sequence shown here is derived from an EMBL/GenBank/DDBJ whole genome shotgun (WGS) entry which is preliminary data.</text>
</comment>
<sequence length="317" mass="35446">MTSRKEWEEYFELINNRKPNADEIAAALEKGEFTDAHAEAAKAEAKVEAELKKDGKEISKGMEETKEQAGEAFNKAKQHAGNYFGWLKNRALHPMKYVNEDKPNQLYLWLTFALTTVLSAGIFWNVIRRIFAVMGDAVRSSYGSSYSSSYTRGIADLAGRVLPSVFFNFVVVFVILFLAALPGLALVSKGKEKFKNLVNKFLVFQPAAAIFAAVGFIYSFIAQVPTENNISNLNSTIQGIMINIGILVALPMLAVAVTNLASIYFVQKYRENDQKIDLIWWQIAQTIITSVVIYIGYALIVTPMFKSLIDTISSFNY</sequence>
<keyword evidence="1" id="KW-1133">Transmembrane helix</keyword>
<dbReference type="RefSeq" id="WP_338346399.1">
    <property type="nucleotide sequence ID" value="NZ_CAUZLR010000011.1"/>
</dbReference>
<feature type="transmembrane region" description="Helical" evidence="1">
    <location>
        <begin position="278"/>
        <end position="300"/>
    </location>
</feature>
<feature type="transmembrane region" description="Helical" evidence="1">
    <location>
        <begin position="199"/>
        <end position="221"/>
    </location>
</feature>
<protein>
    <submittedName>
        <fullName evidence="2">Membrane protein TolA involved in colicin uptake (TolA)</fullName>
    </submittedName>
</protein>
<keyword evidence="1" id="KW-0812">Transmembrane</keyword>
<accession>A0ABN9YY45</accession>
<evidence type="ECO:0000256" key="1">
    <source>
        <dbReference type="SAM" id="Phobius"/>
    </source>
</evidence>
<dbReference type="Proteomes" id="UP001314261">
    <property type="component" value="Unassembled WGS sequence"/>
</dbReference>
<evidence type="ECO:0000313" key="2">
    <source>
        <dbReference type="EMBL" id="CAK1252805.1"/>
    </source>
</evidence>